<proteinExistence type="predicted"/>
<dbReference type="AlphaFoldDB" id="A0A0P8AAH3"/>
<organism evidence="1 2">
    <name type="scientific">Candidatus Methanoperedens nitratireducens</name>
    <dbReference type="NCBI Taxonomy" id="1392998"/>
    <lineage>
        <taxon>Archaea</taxon>
        <taxon>Methanobacteriati</taxon>
        <taxon>Methanobacteriota</taxon>
        <taxon>Stenosarchaea group</taxon>
        <taxon>Methanomicrobia</taxon>
        <taxon>Methanosarcinales</taxon>
        <taxon>ANME-2 cluster</taxon>
        <taxon>Candidatus Methanoperedentaceae</taxon>
        <taxon>Candidatus Methanoperedens</taxon>
    </lineage>
</organism>
<reference evidence="1 2" key="1">
    <citation type="submission" date="2015-09" db="EMBL/GenBank/DDBJ databases">
        <title>A metagenomics-based metabolic model of nitrate-dependent anaerobic oxidation of methane by Methanoperedens-like archaea.</title>
        <authorList>
            <person name="Arshad A."/>
            <person name="Speth D.R."/>
            <person name="De Graaf R.M."/>
            <person name="Op Den Camp H.J."/>
            <person name="Jetten M.S."/>
            <person name="Welte C.U."/>
        </authorList>
    </citation>
    <scope>NUCLEOTIDE SEQUENCE [LARGE SCALE GENOMIC DNA]</scope>
</reference>
<sequence>MNNMYIYNNTITTNNHIITSIITTCIDTITTITTITTDYYIEQLLRPKYIKHIFSSGYGGYLVTASDSKWLLGGYWAVIGWLLDPISSNSARQGFRSVPGRS</sequence>
<dbReference type="PATRIC" id="fig|1719120.3.peg.1963"/>
<protein>
    <submittedName>
        <fullName evidence="1">Uncharacterized protein</fullName>
    </submittedName>
</protein>
<evidence type="ECO:0000313" key="2">
    <source>
        <dbReference type="Proteomes" id="UP000050360"/>
    </source>
</evidence>
<dbReference type="Proteomes" id="UP000050360">
    <property type="component" value="Unassembled WGS sequence"/>
</dbReference>
<gene>
    <name evidence="1" type="ORF">MPEBLZ_01796</name>
</gene>
<name>A0A0P8AAH3_9EURY</name>
<accession>A0A0P8AAH3</accession>
<evidence type="ECO:0000313" key="1">
    <source>
        <dbReference type="EMBL" id="KPQ43613.1"/>
    </source>
</evidence>
<dbReference type="EMBL" id="LKCM01000137">
    <property type="protein sequence ID" value="KPQ43613.1"/>
    <property type="molecule type" value="Genomic_DNA"/>
</dbReference>
<comment type="caution">
    <text evidence="1">The sequence shown here is derived from an EMBL/GenBank/DDBJ whole genome shotgun (WGS) entry which is preliminary data.</text>
</comment>